<feature type="coiled-coil region" evidence="1">
    <location>
        <begin position="700"/>
        <end position="833"/>
    </location>
</feature>
<feature type="coiled-coil region" evidence="1">
    <location>
        <begin position="376"/>
        <end position="470"/>
    </location>
</feature>
<evidence type="ECO:0000313" key="4">
    <source>
        <dbReference type="Proteomes" id="UP000748752"/>
    </source>
</evidence>
<dbReference type="PANTHER" id="PTHR32182">
    <property type="entry name" value="DNA REPLICATION AND REPAIR PROTEIN RECF"/>
    <property type="match status" value="1"/>
</dbReference>
<feature type="compositionally biased region" description="Basic and acidic residues" evidence="2">
    <location>
        <begin position="1175"/>
        <end position="1188"/>
    </location>
</feature>
<dbReference type="SUPFAM" id="SSF52540">
    <property type="entry name" value="P-loop containing nucleoside triphosphate hydrolases"/>
    <property type="match status" value="1"/>
</dbReference>
<comment type="caution">
    <text evidence="3">The sequence shown here is derived from an EMBL/GenBank/DDBJ whole genome shotgun (WGS) entry which is preliminary data.</text>
</comment>
<dbReference type="PANTHER" id="PTHR32182:SF0">
    <property type="entry name" value="DNA REPLICATION AND REPAIR PROTEIN RECF"/>
    <property type="match status" value="1"/>
</dbReference>
<feature type="coiled-coil region" evidence="1">
    <location>
        <begin position="649"/>
        <end position="676"/>
    </location>
</feature>
<gene>
    <name evidence="3" type="ORF">CKO31_21615</name>
</gene>
<dbReference type="Proteomes" id="UP000748752">
    <property type="component" value="Unassembled WGS sequence"/>
</dbReference>
<dbReference type="Gene3D" id="3.40.50.300">
    <property type="entry name" value="P-loop containing nucleotide triphosphate hydrolases"/>
    <property type="match status" value="1"/>
</dbReference>
<keyword evidence="3" id="KW-0067">ATP-binding</keyword>
<feature type="compositionally biased region" description="Low complexity" evidence="2">
    <location>
        <begin position="1144"/>
        <end position="1162"/>
    </location>
</feature>
<feature type="region of interest" description="Disordered" evidence="2">
    <location>
        <begin position="1130"/>
        <end position="1188"/>
    </location>
</feature>
<dbReference type="Pfam" id="PF13555">
    <property type="entry name" value="AAA_29"/>
    <property type="match status" value="1"/>
</dbReference>
<keyword evidence="4" id="KW-1185">Reference proteome</keyword>
<feature type="region of interest" description="Disordered" evidence="2">
    <location>
        <begin position="1"/>
        <end position="29"/>
    </location>
</feature>
<keyword evidence="3" id="KW-0547">Nucleotide-binding</keyword>
<evidence type="ECO:0000313" key="3">
    <source>
        <dbReference type="EMBL" id="MBK1633304.1"/>
    </source>
</evidence>
<sequence length="1188" mass="134098">MSELQHRPDSGAAQTPAASSGQTPAWHDPDRREQFRLAKLSLFNWGTFAGLHEVPVAPDGFLIVGRSGSGKSTLLDAYTALLIPPRWTSFNAAAREGDRSRTDRNLVTYVRGAWADQSSADTGEIASRTLRAGTTWSALAAEYADGDGSVVTLVQVFWLRGSGNATQDLRRHYMIADRPFDLRRELAGFAEDLDLRGLKRDLPDVSHFSEYARYGERLRMLLRIDSEMALKLLHKTQSAKNLGDLNSFLREFMLDPPRTFEVADRLVEEFGELDQAHRAVVTAREQIEVLTPARAAHAAHEETEQQLVDLDRQLHAIDPYLKQRRRALLEADLARLDSEDRALADRETAQQARVDQEHTQLERLRERHHAQGGGRIEQLTRDIAQAERERERRLGTRQEAERLCRNLDWTLPESPEGLAALTDRARDIVERWQQQQDETEQERDGVRDRHKAVVAELDEAEAELAALLRQPSNIPARMLALRAQIADGLGLAEEALPFVGELVQVRPEAAEWRGAIERVLHNFALSLIVDERHYGAVSRIINETHLGQRLVYHRVEREAPRTTRRLGPDSLVAKLELKTSPYRDWLFDELSRRFDYQCAASLSAFRGAERAVTLAGQVKHNRGRHEKDDRHRIDDQKRWVLGFDNRDKLALFRQTVERLQAERTKLDGQLKALAARRDQAGQQALSCRQLMNLRWEDLDVAAQLRLIDGLQAELRALRDANHDLAELGRQIEAAKAALREAETALAELRGQRADIGRRRNAHNLALAELDRELAEVTIEPAPLEALTARFEAPQAALTLANLDSRARHVERELREERSAAEQARNQHARVMERQFGAFKRGWPMAAGDLDETLASAPEYLKLLTRIEQDGLPRFEERFAALLKDQSTENLAALNRHVDETRRQIRERMALVNDGLAEAEFNTGTHLQIQVSERQLPDVLTFREQVRAVLEHVWTAALDTADAEARFKTLSGIVARLAGQEPDDKRWRQQVLDVRLHVEFIGRELDADGREVEVYRSGAGKSGGQREKLATTCLAAALRYQLGGSDRHGDGGLPLYAPVILDEAFGKADNEFTELAMRIFERFGFQMIVATPLKSVMTLEPFIGGACFVDIRDRKHSTTLQIAYDHERKRLALPERRAQGPSPQPADAEAPEPAQTWATAPAPTDDPPPAPLPGAEHPHERRDGRLRSA</sequence>
<dbReference type="RefSeq" id="WP_200241563.1">
    <property type="nucleotide sequence ID" value="NZ_NRRV01000077.1"/>
</dbReference>
<organism evidence="3 4">
    <name type="scientific">Thiohalocapsa halophila</name>
    <dbReference type="NCBI Taxonomy" id="69359"/>
    <lineage>
        <taxon>Bacteria</taxon>
        <taxon>Pseudomonadati</taxon>
        <taxon>Pseudomonadota</taxon>
        <taxon>Gammaproteobacteria</taxon>
        <taxon>Chromatiales</taxon>
        <taxon>Chromatiaceae</taxon>
        <taxon>Thiohalocapsa</taxon>
    </lineage>
</organism>
<name>A0ABS1CMY5_9GAMM</name>
<reference evidence="3 4" key="1">
    <citation type="journal article" date="2020" name="Microorganisms">
        <title>Osmotic Adaptation and Compatible Solute Biosynthesis of Phototrophic Bacteria as Revealed from Genome Analyses.</title>
        <authorList>
            <person name="Imhoff J.F."/>
            <person name="Rahn T."/>
            <person name="Kunzel S."/>
            <person name="Keller A."/>
            <person name="Neulinger S.C."/>
        </authorList>
    </citation>
    <scope>NUCLEOTIDE SEQUENCE [LARGE SCALE GENOMIC DNA]</scope>
    <source>
        <strain evidence="3 4">DSM 6210</strain>
    </source>
</reference>
<dbReference type="Pfam" id="PF13558">
    <property type="entry name" value="SbcC_Walker_B"/>
    <property type="match status" value="1"/>
</dbReference>
<accession>A0ABS1CMY5</accession>
<evidence type="ECO:0000256" key="1">
    <source>
        <dbReference type="SAM" id="Coils"/>
    </source>
</evidence>
<dbReference type="EMBL" id="NRRV01000077">
    <property type="protein sequence ID" value="MBK1633304.1"/>
    <property type="molecule type" value="Genomic_DNA"/>
</dbReference>
<feature type="compositionally biased region" description="Polar residues" evidence="2">
    <location>
        <begin position="12"/>
        <end position="23"/>
    </location>
</feature>
<dbReference type="GO" id="GO:0005524">
    <property type="term" value="F:ATP binding"/>
    <property type="evidence" value="ECO:0007669"/>
    <property type="project" value="UniProtKB-KW"/>
</dbReference>
<evidence type="ECO:0000256" key="2">
    <source>
        <dbReference type="SAM" id="MobiDB-lite"/>
    </source>
</evidence>
<keyword evidence="1" id="KW-0175">Coiled coil</keyword>
<dbReference type="InterPro" id="IPR027417">
    <property type="entry name" value="P-loop_NTPase"/>
</dbReference>
<protein>
    <submittedName>
        <fullName evidence="3">ATP-binding protein</fullName>
    </submittedName>
</protein>
<proteinExistence type="predicted"/>